<evidence type="ECO:0000256" key="10">
    <source>
        <dbReference type="ARBA" id="ARBA00022982"/>
    </source>
</evidence>
<evidence type="ECO:0000256" key="2">
    <source>
        <dbReference type="ARBA" id="ARBA00004443"/>
    </source>
</evidence>
<evidence type="ECO:0000256" key="11">
    <source>
        <dbReference type="ARBA" id="ARBA00022990"/>
    </source>
</evidence>
<dbReference type="InterPro" id="IPR000998">
    <property type="entry name" value="MAM_dom"/>
</dbReference>
<comment type="function">
    <text evidence="1">Accessory subunit of the mitochondrial membrane respiratory chain NADH dehydrogenase (Complex I), that is believed to be not involved in catalysis. Complex I functions in the transfer of electrons from NADH to the respiratory chain. The immediate electron acceptor for the enzyme is believed to be ubiquinone.</text>
</comment>
<dbReference type="CDD" id="cd20263">
    <property type="entry name" value="Complex1_LYR_NDUFB9_LYRM3"/>
    <property type="match status" value="1"/>
</dbReference>
<comment type="similarity">
    <text evidence="3">Belongs to the complex I LYR family.</text>
</comment>
<evidence type="ECO:0000256" key="1">
    <source>
        <dbReference type="ARBA" id="ARBA00002920"/>
    </source>
</evidence>
<evidence type="ECO:0000256" key="15">
    <source>
        <dbReference type="ARBA" id="ARBA00032528"/>
    </source>
</evidence>
<keyword evidence="13" id="KW-0472">Membrane</keyword>
<dbReference type="InterPro" id="IPR045292">
    <property type="entry name" value="Complex1_LYR_NDUFB9_LYRM3"/>
</dbReference>
<keyword evidence="7" id="KW-0597">Phosphoprotein</keyword>
<evidence type="ECO:0000256" key="12">
    <source>
        <dbReference type="ARBA" id="ARBA00023128"/>
    </source>
</evidence>
<evidence type="ECO:0000259" key="17">
    <source>
        <dbReference type="PROSITE" id="PS50060"/>
    </source>
</evidence>
<evidence type="ECO:0000256" key="7">
    <source>
        <dbReference type="ARBA" id="ARBA00022553"/>
    </source>
</evidence>
<dbReference type="Proteomes" id="UP000813824">
    <property type="component" value="Unassembled WGS sequence"/>
</dbReference>
<dbReference type="GO" id="GO:0005743">
    <property type="term" value="C:mitochondrial inner membrane"/>
    <property type="evidence" value="ECO:0007669"/>
    <property type="project" value="UniProtKB-SubCell"/>
</dbReference>
<name>A0A8K0ULG1_9AGAR</name>
<dbReference type="PANTHER" id="PTHR12868:SF0">
    <property type="entry name" value="NADH DEHYDROGENASE [UBIQUINONE] 1 BETA SUBCOMPLEX SUBUNIT 9"/>
    <property type="match status" value="1"/>
</dbReference>
<keyword evidence="6" id="KW-0813">Transport</keyword>
<dbReference type="AlphaFoldDB" id="A0A8K0ULG1"/>
<evidence type="ECO:0000313" key="19">
    <source>
        <dbReference type="Proteomes" id="UP000813824"/>
    </source>
</evidence>
<keyword evidence="9" id="KW-0999">Mitochondrion inner membrane</keyword>
<evidence type="ECO:0000256" key="9">
    <source>
        <dbReference type="ARBA" id="ARBA00022792"/>
    </source>
</evidence>
<comment type="subunit">
    <text evidence="4">Mammalian complex I is composed of 45 different subunits.</text>
</comment>
<comment type="subcellular location">
    <subcellularLocation>
        <location evidence="2">Mitochondrion inner membrane</location>
        <topology evidence="2">Peripheral membrane protein</topology>
        <orientation evidence="2">Matrix side</orientation>
    </subcellularLocation>
</comment>
<sequence length="132" mass="15179">MSGIAPFTVAHRSYVKSLYRRILKNELDWIVRRDIWRGKAVAIRAEFDRNRDVSDPRALAAIFAKTEAELAARRHPDPYRREFIPCGFELTTVDTAQWIAPSAPDGTKWERNAPPPLGPIFDHETYNRAHGH</sequence>
<dbReference type="EMBL" id="JAEVFJ010000023">
    <property type="protein sequence ID" value="KAH8096740.1"/>
    <property type="molecule type" value="Genomic_DNA"/>
</dbReference>
<dbReference type="InterPro" id="IPR033034">
    <property type="entry name" value="NDUFB9"/>
</dbReference>
<keyword evidence="11" id="KW-0007">Acetylation</keyword>
<keyword evidence="8" id="KW-0679">Respiratory chain</keyword>
<keyword evidence="19" id="KW-1185">Reference proteome</keyword>
<feature type="domain" description="MAM" evidence="17">
    <location>
        <begin position="84"/>
        <end position="132"/>
    </location>
</feature>
<keyword evidence="12" id="KW-0496">Mitochondrion</keyword>
<evidence type="ECO:0000256" key="6">
    <source>
        <dbReference type="ARBA" id="ARBA00022448"/>
    </source>
</evidence>
<feature type="region of interest" description="Disordered" evidence="16">
    <location>
        <begin position="101"/>
        <end position="124"/>
    </location>
</feature>
<evidence type="ECO:0000256" key="4">
    <source>
        <dbReference type="ARBA" id="ARBA00011790"/>
    </source>
</evidence>
<organism evidence="18 19">
    <name type="scientific">Cristinia sonorae</name>
    <dbReference type="NCBI Taxonomy" id="1940300"/>
    <lineage>
        <taxon>Eukaryota</taxon>
        <taxon>Fungi</taxon>
        <taxon>Dikarya</taxon>
        <taxon>Basidiomycota</taxon>
        <taxon>Agaricomycotina</taxon>
        <taxon>Agaricomycetes</taxon>
        <taxon>Agaricomycetidae</taxon>
        <taxon>Agaricales</taxon>
        <taxon>Pleurotineae</taxon>
        <taxon>Stephanosporaceae</taxon>
        <taxon>Cristinia</taxon>
    </lineage>
</organism>
<evidence type="ECO:0000256" key="16">
    <source>
        <dbReference type="SAM" id="MobiDB-lite"/>
    </source>
</evidence>
<dbReference type="OrthoDB" id="13598at2759"/>
<evidence type="ECO:0000256" key="13">
    <source>
        <dbReference type="ARBA" id="ARBA00023136"/>
    </source>
</evidence>
<evidence type="ECO:0000256" key="5">
    <source>
        <dbReference type="ARBA" id="ARBA00018684"/>
    </source>
</evidence>
<evidence type="ECO:0000256" key="8">
    <source>
        <dbReference type="ARBA" id="ARBA00022660"/>
    </source>
</evidence>
<evidence type="ECO:0000256" key="14">
    <source>
        <dbReference type="ARBA" id="ARBA00030192"/>
    </source>
</evidence>
<accession>A0A8K0ULG1</accession>
<dbReference type="GO" id="GO:0006120">
    <property type="term" value="P:mitochondrial electron transport, NADH to ubiquinone"/>
    <property type="evidence" value="ECO:0007669"/>
    <property type="project" value="InterPro"/>
</dbReference>
<dbReference type="PROSITE" id="PS50060">
    <property type="entry name" value="MAM_2"/>
    <property type="match status" value="1"/>
</dbReference>
<keyword evidence="10" id="KW-0249">Electron transport</keyword>
<protein>
    <recommendedName>
        <fullName evidence="5">NADH dehydrogenase [ubiquinone] 1 beta subcomplex subunit 9</fullName>
    </recommendedName>
    <alternativeName>
        <fullName evidence="14">Complex I-B22</fullName>
    </alternativeName>
    <alternativeName>
        <fullName evidence="15">NADH-ubiquinone oxidoreductase B22 subunit</fullName>
    </alternativeName>
</protein>
<reference evidence="18" key="1">
    <citation type="journal article" date="2021" name="New Phytol.">
        <title>Evolutionary innovations through gain and loss of genes in the ectomycorrhizal Boletales.</title>
        <authorList>
            <person name="Wu G."/>
            <person name="Miyauchi S."/>
            <person name="Morin E."/>
            <person name="Kuo A."/>
            <person name="Drula E."/>
            <person name="Varga T."/>
            <person name="Kohler A."/>
            <person name="Feng B."/>
            <person name="Cao Y."/>
            <person name="Lipzen A."/>
            <person name="Daum C."/>
            <person name="Hundley H."/>
            <person name="Pangilinan J."/>
            <person name="Johnson J."/>
            <person name="Barry K."/>
            <person name="LaButti K."/>
            <person name="Ng V."/>
            <person name="Ahrendt S."/>
            <person name="Min B."/>
            <person name="Choi I.G."/>
            <person name="Park H."/>
            <person name="Plett J.M."/>
            <person name="Magnuson J."/>
            <person name="Spatafora J.W."/>
            <person name="Nagy L.G."/>
            <person name="Henrissat B."/>
            <person name="Grigoriev I.V."/>
            <person name="Yang Z.L."/>
            <person name="Xu J."/>
            <person name="Martin F.M."/>
        </authorList>
    </citation>
    <scope>NUCLEOTIDE SEQUENCE</scope>
    <source>
        <strain evidence="18">KKN 215</strain>
    </source>
</reference>
<comment type="caution">
    <text evidence="18">The sequence shown here is derived from an EMBL/GenBank/DDBJ whole genome shotgun (WGS) entry which is preliminary data.</text>
</comment>
<dbReference type="InterPro" id="IPR008011">
    <property type="entry name" value="Complex1_LYR_dom"/>
</dbReference>
<evidence type="ECO:0000313" key="18">
    <source>
        <dbReference type="EMBL" id="KAH8096740.1"/>
    </source>
</evidence>
<proteinExistence type="inferred from homology"/>
<evidence type="ECO:0000256" key="3">
    <source>
        <dbReference type="ARBA" id="ARBA00009508"/>
    </source>
</evidence>
<dbReference type="PANTHER" id="PTHR12868">
    <property type="entry name" value="NADH-UBIQUINONE OXIDOREDUCTASE B22 SUBUNIT"/>
    <property type="match status" value="1"/>
</dbReference>
<dbReference type="Pfam" id="PF05347">
    <property type="entry name" value="Complex1_LYR"/>
    <property type="match status" value="1"/>
</dbReference>
<gene>
    <name evidence="18" type="ORF">BXZ70DRAFT_334374</name>
</gene>